<evidence type="ECO:0000313" key="11">
    <source>
        <dbReference type="EMBL" id="EDM87305.1"/>
    </source>
</evidence>
<dbReference type="CDD" id="cd03216">
    <property type="entry name" value="ABC_Carb_Monos_I"/>
    <property type="match status" value="1"/>
</dbReference>
<accession>A5ZT81</accession>
<keyword evidence="2" id="KW-0813">Transport</keyword>
<keyword evidence="6" id="KW-0547">Nucleotide-binding</keyword>
<evidence type="ECO:0000256" key="5">
    <source>
        <dbReference type="ARBA" id="ARBA00022737"/>
    </source>
</evidence>
<dbReference type="PANTHER" id="PTHR43790:SF3">
    <property type="entry name" value="D-ALLOSE IMPORT ATP-BINDING PROTEIN ALSA-RELATED"/>
    <property type="match status" value="1"/>
</dbReference>
<evidence type="ECO:0000256" key="4">
    <source>
        <dbReference type="ARBA" id="ARBA00022597"/>
    </source>
</evidence>
<dbReference type="InterPro" id="IPR050107">
    <property type="entry name" value="ABC_carbohydrate_import_ATPase"/>
</dbReference>
<dbReference type="PROSITE" id="PS50893">
    <property type="entry name" value="ABC_TRANSPORTER_2"/>
    <property type="match status" value="2"/>
</dbReference>
<comment type="subcellular location">
    <subcellularLocation>
        <location evidence="1">Cell membrane</location>
        <topology evidence="1">Peripheral membrane protein</topology>
    </subcellularLocation>
</comment>
<dbReference type="GO" id="GO:0005524">
    <property type="term" value="F:ATP binding"/>
    <property type="evidence" value="ECO:0007669"/>
    <property type="project" value="UniProtKB-KW"/>
</dbReference>
<feature type="domain" description="ABC transporter" evidence="10">
    <location>
        <begin position="274"/>
        <end position="515"/>
    </location>
</feature>
<dbReference type="CDD" id="cd03215">
    <property type="entry name" value="ABC_Carb_Monos_II"/>
    <property type="match status" value="1"/>
</dbReference>
<reference evidence="11 12" key="2">
    <citation type="submission" date="2007-04" db="EMBL/GenBank/DDBJ databases">
        <title>Draft genome sequence of Ruminococcus obeum (ATCC 29174).</title>
        <authorList>
            <person name="Sudarsanam P."/>
            <person name="Ley R."/>
            <person name="Guruge J."/>
            <person name="Turnbaugh P.J."/>
            <person name="Mahowald M."/>
            <person name="Liep D."/>
            <person name="Gordon J."/>
        </authorList>
    </citation>
    <scope>NUCLEOTIDE SEQUENCE [LARGE SCALE GENOMIC DNA]</scope>
    <source>
        <strain evidence="11 12">ATCC 29174</strain>
    </source>
</reference>
<evidence type="ECO:0000256" key="2">
    <source>
        <dbReference type="ARBA" id="ARBA00022448"/>
    </source>
</evidence>
<keyword evidence="5" id="KW-0677">Repeat</keyword>
<dbReference type="eggNOG" id="COG1129">
    <property type="taxonomic scope" value="Bacteria"/>
</dbReference>
<sequence length="517" mass="56817">MYNEHIMNEGRKGGTMEKVLLNMKAISKTFGSVQALKEVSLDLYAGEVLALMGENGAGKSTLMNILSGSLQPTKGEIYLKGEKVTVPGPIAAKKLGISKIHQELQIVPEMSVAENIFLGRWMKKKGGSVDFKTMAAEARKYLEMLDVHVDPATKLKDLRIGEQQLVEIAKAISLNSEIIIMDEPTSAISEKEAEKLFTIIRKLRSEGKGIIYITHRMEEIFQIADRLTVMRDGTYIGTVKASETSKDEIIKMMVGRDMSEQYPKDPTEKGEIALKVENLTYTPPAGSFRRSLKNISLHVRHGEVLGIAGLAGAGRSELFECLAGVHYKDTTAKISIDGKEVTIKNPADAIKAGISFATEDRKGTGLVLQRSIGENMSLPLLKKFSPAFFMKSGEEKKEWNKQMETLRVKAPGTKTLASALSGGNQQKVVLGRWLMTEPKILLLDEPTRGIDVGAKAEIYQLINNLAKQGMAIIVVSSELPEVIGISDRIVTFCEGELTGEYLQEEATQEKLLQSATK</sequence>
<evidence type="ECO:0000256" key="7">
    <source>
        <dbReference type="ARBA" id="ARBA00022840"/>
    </source>
</evidence>
<dbReference type="EMBL" id="AAVO02000008">
    <property type="protein sequence ID" value="EDM87305.1"/>
    <property type="molecule type" value="Genomic_DNA"/>
</dbReference>
<feature type="domain" description="ABC transporter" evidence="10">
    <location>
        <begin position="21"/>
        <end position="257"/>
    </location>
</feature>
<dbReference type="SMART" id="SM00382">
    <property type="entry name" value="AAA"/>
    <property type="match status" value="2"/>
</dbReference>
<evidence type="ECO:0000259" key="10">
    <source>
        <dbReference type="PROSITE" id="PS50893"/>
    </source>
</evidence>
<evidence type="ECO:0000256" key="9">
    <source>
        <dbReference type="ARBA" id="ARBA00023136"/>
    </source>
</evidence>
<evidence type="ECO:0000256" key="3">
    <source>
        <dbReference type="ARBA" id="ARBA00022475"/>
    </source>
</evidence>
<dbReference type="SUPFAM" id="SSF52540">
    <property type="entry name" value="P-loop containing nucleoside triphosphate hydrolases"/>
    <property type="match status" value="2"/>
</dbReference>
<evidence type="ECO:0000256" key="8">
    <source>
        <dbReference type="ARBA" id="ARBA00022967"/>
    </source>
</evidence>
<dbReference type="InterPro" id="IPR003439">
    <property type="entry name" value="ABC_transporter-like_ATP-bd"/>
</dbReference>
<dbReference type="PANTHER" id="PTHR43790">
    <property type="entry name" value="CARBOHYDRATE TRANSPORT ATP-BINDING PROTEIN MG119-RELATED"/>
    <property type="match status" value="1"/>
</dbReference>
<keyword evidence="3" id="KW-1003">Cell membrane</keyword>
<dbReference type="Gene3D" id="3.40.50.300">
    <property type="entry name" value="P-loop containing nucleotide triphosphate hydrolases"/>
    <property type="match status" value="2"/>
</dbReference>
<keyword evidence="7 11" id="KW-0067">ATP-binding</keyword>
<organism evidence="11 12">
    <name type="scientific">Blautia obeum ATCC 29174</name>
    <dbReference type="NCBI Taxonomy" id="411459"/>
    <lineage>
        <taxon>Bacteria</taxon>
        <taxon>Bacillati</taxon>
        <taxon>Bacillota</taxon>
        <taxon>Clostridia</taxon>
        <taxon>Lachnospirales</taxon>
        <taxon>Lachnospiraceae</taxon>
        <taxon>Blautia</taxon>
    </lineage>
</organism>
<dbReference type="Pfam" id="PF00005">
    <property type="entry name" value="ABC_tran"/>
    <property type="match status" value="2"/>
</dbReference>
<comment type="caution">
    <text evidence="11">The sequence shown here is derived from an EMBL/GenBank/DDBJ whole genome shotgun (WGS) entry which is preliminary data.</text>
</comment>
<dbReference type="GO" id="GO:0016887">
    <property type="term" value="F:ATP hydrolysis activity"/>
    <property type="evidence" value="ECO:0007669"/>
    <property type="project" value="InterPro"/>
</dbReference>
<dbReference type="PROSITE" id="PS00211">
    <property type="entry name" value="ABC_TRANSPORTER_1"/>
    <property type="match status" value="1"/>
</dbReference>
<keyword evidence="8" id="KW-1278">Translocase</keyword>
<name>A5ZT81_9FIRM</name>
<gene>
    <name evidence="11" type="ORF">RUMOBE_02210</name>
</gene>
<keyword evidence="9" id="KW-0472">Membrane</keyword>
<protein>
    <submittedName>
        <fullName evidence="11">ABC transporter, ATP-binding protein</fullName>
    </submittedName>
</protein>
<dbReference type="InterPro" id="IPR003593">
    <property type="entry name" value="AAA+_ATPase"/>
</dbReference>
<keyword evidence="4" id="KW-0762">Sugar transport</keyword>
<dbReference type="AlphaFoldDB" id="A5ZT81"/>
<dbReference type="Proteomes" id="UP000006002">
    <property type="component" value="Unassembled WGS sequence"/>
</dbReference>
<dbReference type="InterPro" id="IPR017871">
    <property type="entry name" value="ABC_transporter-like_CS"/>
</dbReference>
<dbReference type="HOGENOM" id="CLU_000604_92_3_9"/>
<dbReference type="FunFam" id="3.40.50.300:FF:000127">
    <property type="entry name" value="Ribose import ATP-binding protein RbsA"/>
    <property type="match status" value="1"/>
</dbReference>
<proteinExistence type="predicted"/>
<evidence type="ECO:0000256" key="6">
    <source>
        <dbReference type="ARBA" id="ARBA00022741"/>
    </source>
</evidence>
<evidence type="ECO:0000313" key="12">
    <source>
        <dbReference type="Proteomes" id="UP000006002"/>
    </source>
</evidence>
<dbReference type="InterPro" id="IPR027417">
    <property type="entry name" value="P-loop_NTPase"/>
</dbReference>
<evidence type="ECO:0000256" key="1">
    <source>
        <dbReference type="ARBA" id="ARBA00004202"/>
    </source>
</evidence>
<dbReference type="GO" id="GO:0005886">
    <property type="term" value="C:plasma membrane"/>
    <property type="evidence" value="ECO:0007669"/>
    <property type="project" value="UniProtKB-SubCell"/>
</dbReference>
<reference evidence="11 12" key="1">
    <citation type="submission" date="2007-03" db="EMBL/GenBank/DDBJ databases">
        <authorList>
            <person name="Fulton L."/>
            <person name="Clifton S."/>
            <person name="Fulton B."/>
            <person name="Xu J."/>
            <person name="Minx P."/>
            <person name="Pepin K.H."/>
            <person name="Johnson M."/>
            <person name="Thiruvilangam P."/>
            <person name="Bhonagiri V."/>
            <person name="Nash W.E."/>
            <person name="Mardis E.R."/>
            <person name="Wilson R.K."/>
        </authorList>
    </citation>
    <scope>NUCLEOTIDE SEQUENCE [LARGE SCALE GENOMIC DNA]</scope>
    <source>
        <strain evidence="11 12">ATCC 29174</strain>
    </source>
</reference>